<organism evidence="1 2">
    <name type="scientific">Tripterygium wilfordii</name>
    <name type="common">Thunder God vine</name>
    <dbReference type="NCBI Taxonomy" id="458696"/>
    <lineage>
        <taxon>Eukaryota</taxon>
        <taxon>Viridiplantae</taxon>
        <taxon>Streptophyta</taxon>
        <taxon>Embryophyta</taxon>
        <taxon>Tracheophyta</taxon>
        <taxon>Spermatophyta</taxon>
        <taxon>Magnoliopsida</taxon>
        <taxon>eudicotyledons</taxon>
        <taxon>Gunneridae</taxon>
        <taxon>Pentapetalae</taxon>
        <taxon>rosids</taxon>
        <taxon>fabids</taxon>
        <taxon>Celastrales</taxon>
        <taxon>Celastraceae</taxon>
        <taxon>Tripterygium</taxon>
    </lineage>
</organism>
<proteinExistence type="predicted"/>
<evidence type="ECO:0000313" key="2">
    <source>
        <dbReference type="Proteomes" id="UP000593562"/>
    </source>
</evidence>
<comment type="caution">
    <text evidence="1">The sequence shown here is derived from an EMBL/GenBank/DDBJ whole genome shotgun (WGS) entry which is preliminary data.</text>
</comment>
<dbReference type="InterPro" id="IPR053304">
    <property type="entry name" value="RNA_M5U_MTase"/>
</dbReference>
<dbReference type="PANTHER" id="PTHR47548:SF1">
    <property type="entry name" value="S-ADENOSYL-L-METHIONINE-DEPENDENT METHYLTRANSFERASES SUPERFAMILY PROTEIN"/>
    <property type="match status" value="1"/>
</dbReference>
<keyword evidence="2" id="KW-1185">Reference proteome</keyword>
<dbReference type="Proteomes" id="UP000593562">
    <property type="component" value="Unassembled WGS sequence"/>
</dbReference>
<accession>A0A7J7CZV9</accession>
<sequence>MGSDVVVVDPSRKGLHPSLIGALRDLSSVERKAKSLSESSYAKEKEERRPWILRAREASVKIGSNAIVENNQSYSMVFPCYCSVTKDNHL</sequence>
<dbReference type="PANTHER" id="PTHR47548">
    <property type="entry name" value="BNAA06G32370D PROTEIN"/>
    <property type="match status" value="1"/>
</dbReference>
<protein>
    <submittedName>
        <fullName evidence="1">Uncharacterized protein</fullName>
    </submittedName>
</protein>
<dbReference type="AlphaFoldDB" id="A0A7J7CZV9"/>
<dbReference type="InParanoid" id="A0A7J7CZV9"/>
<reference evidence="1 2" key="1">
    <citation type="journal article" date="2020" name="Nat. Commun.">
        <title>Genome of Tripterygium wilfordii and identification of cytochrome P450 involved in triptolide biosynthesis.</title>
        <authorList>
            <person name="Tu L."/>
            <person name="Su P."/>
            <person name="Zhang Z."/>
            <person name="Gao L."/>
            <person name="Wang J."/>
            <person name="Hu T."/>
            <person name="Zhou J."/>
            <person name="Zhang Y."/>
            <person name="Zhao Y."/>
            <person name="Liu Y."/>
            <person name="Song Y."/>
            <person name="Tong Y."/>
            <person name="Lu Y."/>
            <person name="Yang J."/>
            <person name="Xu C."/>
            <person name="Jia M."/>
            <person name="Peters R.J."/>
            <person name="Huang L."/>
            <person name="Gao W."/>
        </authorList>
    </citation>
    <scope>NUCLEOTIDE SEQUENCE [LARGE SCALE GENOMIC DNA]</scope>
    <source>
        <strain evidence="2">cv. XIE 37</strain>
        <tissue evidence="1">Leaf</tissue>
    </source>
</reference>
<dbReference type="EMBL" id="JAAARO010000012">
    <property type="protein sequence ID" value="KAF5739568.1"/>
    <property type="molecule type" value="Genomic_DNA"/>
</dbReference>
<evidence type="ECO:0000313" key="1">
    <source>
        <dbReference type="EMBL" id="KAF5739568.1"/>
    </source>
</evidence>
<name>A0A7J7CZV9_TRIWF</name>
<gene>
    <name evidence="1" type="ORF">HS088_TW12G00777</name>
</gene>